<evidence type="ECO:0000313" key="1">
    <source>
        <dbReference type="EMBL" id="KAF9448635.1"/>
    </source>
</evidence>
<name>A0A9P5XDF3_9AGAR</name>
<reference evidence="1" key="1">
    <citation type="submission" date="2020-11" db="EMBL/GenBank/DDBJ databases">
        <authorList>
            <consortium name="DOE Joint Genome Institute"/>
            <person name="Ahrendt S."/>
            <person name="Riley R."/>
            <person name="Andreopoulos W."/>
            <person name="Labutti K."/>
            <person name="Pangilinan J."/>
            <person name="Ruiz-Duenas F.J."/>
            <person name="Barrasa J.M."/>
            <person name="Sanchez-Garcia M."/>
            <person name="Camarero S."/>
            <person name="Miyauchi S."/>
            <person name="Serrano A."/>
            <person name="Linde D."/>
            <person name="Babiker R."/>
            <person name="Drula E."/>
            <person name="Ayuso-Fernandez I."/>
            <person name="Pacheco R."/>
            <person name="Padilla G."/>
            <person name="Ferreira P."/>
            <person name="Barriuso J."/>
            <person name="Kellner H."/>
            <person name="Castanera R."/>
            <person name="Alfaro M."/>
            <person name="Ramirez L."/>
            <person name="Pisabarro A.G."/>
            <person name="Kuo A."/>
            <person name="Tritt A."/>
            <person name="Lipzen A."/>
            <person name="He G."/>
            <person name="Yan M."/>
            <person name="Ng V."/>
            <person name="Cullen D."/>
            <person name="Martin F."/>
            <person name="Rosso M.-N."/>
            <person name="Henrissat B."/>
            <person name="Hibbett D."/>
            <person name="Martinez A.T."/>
            <person name="Grigoriev I.V."/>
        </authorList>
    </citation>
    <scope>NUCLEOTIDE SEQUENCE</scope>
    <source>
        <strain evidence="1">MF-IS2</strain>
    </source>
</reference>
<dbReference type="AlphaFoldDB" id="A0A9P5XDF3"/>
<dbReference type="GO" id="GO:0003735">
    <property type="term" value="F:structural constituent of ribosome"/>
    <property type="evidence" value="ECO:0007669"/>
    <property type="project" value="InterPro"/>
</dbReference>
<accession>A0A9P5XDF3</accession>
<dbReference type="Gene3D" id="3.90.1170.10">
    <property type="entry name" value="Ribosomal protein L10e/L16"/>
    <property type="match status" value="1"/>
</dbReference>
<dbReference type="EMBL" id="MU151155">
    <property type="protein sequence ID" value="KAF9448635.1"/>
    <property type="molecule type" value="Genomic_DNA"/>
</dbReference>
<dbReference type="InterPro" id="IPR036920">
    <property type="entry name" value="Ribosomal_uL16_sf"/>
</dbReference>
<comment type="caution">
    <text evidence="1">The sequence shown here is derived from an EMBL/GenBank/DDBJ whole genome shotgun (WGS) entry which is preliminary data.</text>
</comment>
<dbReference type="Proteomes" id="UP000807342">
    <property type="component" value="Unassembled WGS sequence"/>
</dbReference>
<dbReference type="SUPFAM" id="SSF54686">
    <property type="entry name" value="Ribosomal protein L16p/L10e"/>
    <property type="match status" value="1"/>
</dbReference>
<organism evidence="1 2">
    <name type="scientific">Macrolepiota fuliginosa MF-IS2</name>
    <dbReference type="NCBI Taxonomy" id="1400762"/>
    <lineage>
        <taxon>Eukaryota</taxon>
        <taxon>Fungi</taxon>
        <taxon>Dikarya</taxon>
        <taxon>Basidiomycota</taxon>
        <taxon>Agaricomycotina</taxon>
        <taxon>Agaricomycetes</taxon>
        <taxon>Agaricomycetidae</taxon>
        <taxon>Agaricales</taxon>
        <taxon>Agaricineae</taxon>
        <taxon>Agaricaceae</taxon>
        <taxon>Macrolepiota</taxon>
    </lineage>
</organism>
<evidence type="ECO:0000313" key="2">
    <source>
        <dbReference type="Proteomes" id="UP000807342"/>
    </source>
</evidence>
<proteinExistence type="predicted"/>
<gene>
    <name evidence="1" type="ORF">P691DRAFT_780718</name>
</gene>
<protein>
    <submittedName>
        <fullName evidence="1">Uncharacterized protein</fullName>
    </submittedName>
</protein>
<dbReference type="InterPro" id="IPR001197">
    <property type="entry name" value="Ribosomal_uL16_euk_arch"/>
</dbReference>
<dbReference type="GO" id="GO:0005840">
    <property type="term" value="C:ribosome"/>
    <property type="evidence" value="ECO:0007669"/>
    <property type="project" value="InterPro"/>
</dbReference>
<keyword evidence="2" id="KW-1185">Reference proteome</keyword>
<dbReference type="PANTHER" id="PTHR11726">
    <property type="entry name" value="60S RIBOSOMAL PROTEIN L10"/>
    <property type="match status" value="1"/>
</dbReference>
<dbReference type="GO" id="GO:0006412">
    <property type="term" value="P:translation"/>
    <property type="evidence" value="ECO:0007669"/>
    <property type="project" value="InterPro"/>
</dbReference>
<sequence>MVNLAGWRVRGLDDVGLIIRLRAVLRTIPLATARTRPKSRYSRDVPNPKIRIFDLGQNVQLSSEALEAVRICANKCCVSDDWPHSLDLGLRKMKVPKMACTAFGASHTGVERPHHQVHYKFPGHLEIIMSKKWGFTNMDKEMHLKLEGGKVLLANLMFNLSGPRGTRDRLTQLTPCSNSPTPIEIFRNTRTSDPNLQISIRRSNEHGVEWTEVRGNEA</sequence>
<dbReference type="OrthoDB" id="10258869at2759"/>